<feature type="compositionally biased region" description="Polar residues" evidence="1">
    <location>
        <begin position="27"/>
        <end position="38"/>
    </location>
</feature>
<evidence type="ECO:0000256" key="1">
    <source>
        <dbReference type="SAM" id="MobiDB-lite"/>
    </source>
</evidence>
<protein>
    <submittedName>
        <fullName evidence="3">Uncharacterized protein</fullName>
    </submittedName>
</protein>
<accession>A0A8S9H9A0</accession>
<evidence type="ECO:0000313" key="3">
    <source>
        <dbReference type="EMBL" id="KAF2553187.1"/>
    </source>
</evidence>
<dbReference type="EMBL" id="QGKW02001988">
    <property type="protein sequence ID" value="KAF2553187.1"/>
    <property type="molecule type" value="Genomic_DNA"/>
</dbReference>
<gene>
    <name evidence="3" type="ORF">F2Q68_00035369</name>
    <name evidence="2" type="ORF">F2Q70_00030989</name>
</gene>
<comment type="caution">
    <text evidence="3">The sequence shown here is derived from an EMBL/GenBank/DDBJ whole genome shotgun (WGS) entry which is preliminary data.</text>
</comment>
<name>A0A8S9H9A0_BRACR</name>
<sequence>MDSESEDESEDENNHTYTTYPAGESFRNPSPQHIPQPTNHTFSVAVIIGIQKNGYYDDGDPIWNCTYCAAYMWYGERIGKRRRSSNPVFTMCCKRGKVVLPRLANPPLELMALLCKGDELSNYF</sequence>
<dbReference type="AlphaFoldDB" id="A0A8S9H9A0"/>
<reference evidence="3" key="1">
    <citation type="submission" date="2019-12" db="EMBL/GenBank/DDBJ databases">
        <title>Genome sequencing and annotation of Brassica cretica.</title>
        <authorList>
            <person name="Studholme D.J."/>
            <person name="Sarris P.F."/>
        </authorList>
    </citation>
    <scope>NUCLEOTIDE SEQUENCE</scope>
    <source>
        <strain evidence="3">PFS-001/15</strain>
        <strain evidence="2">PFS-102/07</strain>
        <tissue evidence="3">Leaf</tissue>
    </source>
</reference>
<feature type="region of interest" description="Disordered" evidence="1">
    <location>
        <begin position="1"/>
        <end position="38"/>
    </location>
</feature>
<dbReference type="Proteomes" id="UP000712281">
    <property type="component" value="Unassembled WGS sequence"/>
</dbReference>
<proteinExistence type="predicted"/>
<feature type="compositionally biased region" description="Acidic residues" evidence="1">
    <location>
        <begin position="1"/>
        <end position="11"/>
    </location>
</feature>
<evidence type="ECO:0000313" key="2">
    <source>
        <dbReference type="EMBL" id="KAF2531343.1"/>
    </source>
</evidence>
<organism evidence="3 4">
    <name type="scientific">Brassica cretica</name>
    <name type="common">Mustard</name>
    <dbReference type="NCBI Taxonomy" id="69181"/>
    <lineage>
        <taxon>Eukaryota</taxon>
        <taxon>Viridiplantae</taxon>
        <taxon>Streptophyta</taxon>
        <taxon>Embryophyta</taxon>
        <taxon>Tracheophyta</taxon>
        <taxon>Spermatophyta</taxon>
        <taxon>Magnoliopsida</taxon>
        <taxon>eudicotyledons</taxon>
        <taxon>Gunneridae</taxon>
        <taxon>Pentapetalae</taxon>
        <taxon>rosids</taxon>
        <taxon>malvids</taxon>
        <taxon>Brassicales</taxon>
        <taxon>Brassicaceae</taxon>
        <taxon>Brassiceae</taxon>
        <taxon>Brassica</taxon>
    </lineage>
</organism>
<dbReference type="EMBL" id="QGKY02002305">
    <property type="protein sequence ID" value="KAF2531343.1"/>
    <property type="molecule type" value="Genomic_DNA"/>
</dbReference>
<evidence type="ECO:0000313" key="4">
    <source>
        <dbReference type="Proteomes" id="UP000712281"/>
    </source>
</evidence>